<dbReference type="AlphaFoldDB" id="A0A265UXH4"/>
<evidence type="ECO:0000313" key="3">
    <source>
        <dbReference type="Proteomes" id="UP000216840"/>
    </source>
</evidence>
<dbReference type="OrthoDB" id="9809488at2"/>
<keyword evidence="3" id="KW-1185">Reference proteome</keyword>
<gene>
    <name evidence="2" type="ORF">CA834_05165</name>
</gene>
<organism evidence="2 3">
    <name type="scientific">Winogradskyella aurantia</name>
    <dbReference type="NCBI Taxonomy" id="1915063"/>
    <lineage>
        <taxon>Bacteria</taxon>
        <taxon>Pseudomonadati</taxon>
        <taxon>Bacteroidota</taxon>
        <taxon>Flavobacteriia</taxon>
        <taxon>Flavobacteriales</taxon>
        <taxon>Flavobacteriaceae</taxon>
        <taxon>Winogradskyella</taxon>
    </lineage>
</organism>
<dbReference type="EMBL" id="NGJN01000002">
    <property type="protein sequence ID" value="OZV70009.1"/>
    <property type="molecule type" value="Genomic_DNA"/>
</dbReference>
<dbReference type="InterPro" id="IPR050570">
    <property type="entry name" value="Cell_wall_metabolism_enzyme"/>
</dbReference>
<sequence length="286" mass="32262">MQGSFKQVCKSFLVGKKTKLFLPIAILLGIFQLSQAQTIETLKRIENDSVYIDFINPYLAPIEIKLSSLDSTKTFIKGNSYGVLKHMDTLKNALILPVNRVKDTSKINLKRFIQFKANFGDPNSKIDRTYEYSLPFPRGKRYKIIQSFGGNFSHNKPHSKYAIDIGTQIGDTITAIRPGTVFFVKEDSTEHCRTPKCVDKGNKVLILHDDGSIANYVHLDFDGALVAVGDRVEDSEPIAISGMTGFTTIPHLHLVIHQSRGISIPFKFKGQNTKKLKKGRFYKRKH</sequence>
<evidence type="ECO:0000259" key="1">
    <source>
        <dbReference type="Pfam" id="PF01551"/>
    </source>
</evidence>
<dbReference type="InterPro" id="IPR011055">
    <property type="entry name" value="Dup_hybrid_motif"/>
</dbReference>
<dbReference type="InterPro" id="IPR016047">
    <property type="entry name" value="M23ase_b-sheet_dom"/>
</dbReference>
<name>A0A265UXH4_9FLAO</name>
<dbReference type="Proteomes" id="UP000216840">
    <property type="component" value="Unassembled WGS sequence"/>
</dbReference>
<dbReference type="PANTHER" id="PTHR21666">
    <property type="entry name" value="PEPTIDASE-RELATED"/>
    <property type="match status" value="1"/>
</dbReference>
<reference evidence="2 3" key="1">
    <citation type="submission" date="2017-05" db="EMBL/GenBank/DDBJ databases">
        <title>The draft genome sequence of Idiomarina salinarum WNB302.</title>
        <authorList>
            <person name="Sun Y."/>
            <person name="Chen B."/>
            <person name="Du Z."/>
        </authorList>
    </citation>
    <scope>NUCLEOTIDE SEQUENCE [LARGE SCALE GENOMIC DNA]</scope>
    <source>
        <strain evidence="2 3">WNB302</strain>
    </source>
</reference>
<accession>A0A265UXH4</accession>
<comment type="caution">
    <text evidence="2">The sequence shown here is derived from an EMBL/GenBank/DDBJ whole genome shotgun (WGS) entry which is preliminary data.</text>
</comment>
<protein>
    <recommendedName>
        <fullName evidence="1">M23ase beta-sheet core domain-containing protein</fullName>
    </recommendedName>
</protein>
<dbReference type="CDD" id="cd12797">
    <property type="entry name" value="M23_peptidase"/>
    <property type="match status" value="1"/>
</dbReference>
<dbReference type="GO" id="GO:0004222">
    <property type="term" value="F:metalloendopeptidase activity"/>
    <property type="evidence" value="ECO:0007669"/>
    <property type="project" value="TreeGrafter"/>
</dbReference>
<evidence type="ECO:0000313" key="2">
    <source>
        <dbReference type="EMBL" id="OZV70009.1"/>
    </source>
</evidence>
<dbReference type="SUPFAM" id="SSF51261">
    <property type="entry name" value="Duplicated hybrid motif"/>
    <property type="match status" value="1"/>
</dbReference>
<proteinExistence type="predicted"/>
<feature type="domain" description="M23ase beta-sheet core" evidence="1">
    <location>
        <begin position="160"/>
        <end position="258"/>
    </location>
</feature>
<dbReference type="PANTHER" id="PTHR21666:SF294">
    <property type="entry name" value="PEPTIDASE M23"/>
    <property type="match status" value="1"/>
</dbReference>
<dbReference type="Pfam" id="PF01551">
    <property type="entry name" value="Peptidase_M23"/>
    <property type="match status" value="1"/>
</dbReference>
<dbReference type="Gene3D" id="2.70.70.10">
    <property type="entry name" value="Glucose Permease (Domain IIA)"/>
    <property type="match status" value="1"/>
</dbReference>